<evidence type="ECO:0000256" key="2">
    <source>
        <dbReference type="SAM" id="MobiDB-lite"/>
    </source>
</evidence>
<dbReference type="InterPro" id="IPR051324">
    <property type="entry name" value="Stress/Tellurium_Resist"/>
</dbReference>
<gene>
    <name evidence="4" type="ORF">IPT68_09090</name>
</gene>
<dbReference type="EMBL" id="CP063374">
    <property type="protein sequence ID" value="QOV46041.1"/>
    <property type="molecule type" value="Genomic_DNA"/>
</dbReference>
<comment type="similarity">
    <text evidence="1">Belongs to the CAPAB/TerDEXZ family.</text>
</comment>
<dbReference type="InterPro" id="IPR027417">
    <property type="entry name" value="P-loop_NTPase"/>
</dbReference>
<keyword evidence="5" id="KW-1185">Reference proteome</keyword>
<feature type="region of interest" description="Disordered" evidence="2">
    <location>
        <begin position="186"/>
        <end position="303"/>
    </location>
</feature>
<dbReference type="RefSeq" id="WP_189698869.1">
    <property type="nucleotide sequence ID" value="NZ_BMTA01000010.1"/>
</dbReference>
<sequence length="671" mass="70736">MTAELVRGQNHPLSQARLEIRVSAGKPIVAVATIGDEEGRVRDPERVAHPGAPNLPGLEVPRQAAAVHRLAVDLDALPDAAHRVHVLLALPTGAGGPARFGAVAAPFVAVTGLDGSEVASYTVTGLESETAVVALELYRRQDAWKVRAVGQGYAGGLAELFADQGLPQAHQLAGAINDAVAQGMARSVAAPPSRTADGAGTRQAAPTLSPDHGGSPYGTQTPQGAATGRTGYPGGPAPTEPSVPTDPSLPTDSSALTQPSAPTAGGPIDYTHPRRRNSAPPPPPPTAPPATPGRPSRPVAGDATGWSMDERLYNQVWGMFEDLARATAAYRSAVDFAESRMDKELEQVLSDPRSRIGGQADAAREAARARHAQLVDQARQALDRDVAQLTAEADVVEPALPPAYARWDNPVWHGYRVPMEMPMALRLGDLHLPECAELRIPMLIRLPLERGLWIDSGRAGSPDGSFHDAHDLRRLAMEAAVAHVARLLAVHPAGEFTVYVIDPAGSGAQTLVPLVQSGVLAAPPAIGAAGVADVLGTLTQRVDLVQMAVRGGAADALPPGFDTSHHLVVVNDFPHGFDDRAVTQLRYLADEGPAVGVHLMMVADREDAAAYGPLLDPLWRSLLRLTPVPDDHLADPWVGHAWTYEPSLVPHGSQVLQRVLDQVAAARTKHR</sequence>
<feature type="compositionally biased region" description="Pro residues" evidence="2">
    <location>
        <begin position="279"/>
        <end position="292"/>
    </location>
</feature>
<dbReference type="KEGG" id="schf:IPT68_09090"/>
<accession>A0A7M2TFI2</accession>
<dbReference type="Proteomes" id="UP000594008">
    <property type="component" value="Chromosome"/>
</dbReference>
<dbReference type="PANTHER" id="PTHR32097">
    <property type="entry name" value="CAMP-BINDING PROTEIN 1-RELATED"/>
    <property type="match status" value="1"/>
</dbReference>
<dbReference type="PANTHER" id="PTHR32097:SF4">
    <property type="entry name" value="GENERAL STRESS PROTEIN 16U"/>
    <property type="match status" value="1"/>
</dbReference>
<evidence type="ECO:0000259" key="3">
    <source>
        <dbReference type="Pfam" id="PF02342"/>
    </source>
</evidence>
<name>A0A7M2TFI2_STRCW</name>
<dbReference type="InterPro" id="IPR003325">
    <property type="entry name" value="TerD"/>
</dbReference>
<dbReference type="Gene3D" id="3.40.50.300">
    <property type="entry name" value="P-loop containing nucleotide triphosphate hydrolases"/>
    <property type="match status" value="1"/>
</dbReference>
<proteinExistence type="inferred from homology"/>
<dbReference type="Pfam" id="PF02342">
    <property type="entry name" value="TerD"/>
    <property type="match status" value="1"/>
</dbReference>
<feature type="compositionally biased region" description="Polar residues" evidence="2">
    <location>
        <begin position="248"/>
        <end position="261"/>
    </location>
</feature>
<protein>
    <submittedName>
        <fullName evidence="4">TerD family protein</fullName>
    </submittedName>
</protein>
<feature type="domain" description="TerD" evidence="3">
    <location>
        <begin position="67"/>
        <end position="162"/>
    </location>
</feature>
<organism evidence="4 5">
    <name type="scientific">Streptomyces chromofuscus</name>
    <dbReference type="NCBI Taxonomy" id="42881"/>
    <lineage>
        <taxon>Bacteria</taxon>
        <taxon>Bacillati</taxon>
        <taxon>Actinomycetota</taxon>
        <taxon>Actinomycetes</taxon>
        <taxon>Kitasatosporales</taxon>
        <taxon>Streptomycetaceae</taxon>
        <taxon>Streptomyces</taxon>
    </lineage>
</organism>
<reference evidence="4 5" key="1">
    <citation type="submission" date="2020-10" db="EMBL/GenBank/DDBJ databases">
        <title>Streptomyces chromofuscus complate genome analysis.</title>
        <authorList>
            <person name="Anwar N."/>
        </authorList>
    </citation>
    <scope>NUCLEOTIDE SEQUENCE [LARGE SCALE GENOMIC DNA]</scope>
    <source>
        <strain evidence="4 5">DSM 40273</strain>
    </source>
</reference>
<evidence type="ECO:0000313" key="5">
    <source>
        <dbReference type="Proteomes" id="UP000594008"/>
    </source>
</evidence>
<dbReference type="AlphaFoldDB" id="A0A7M2TFI2"/>
<evidence type="ECO:0000313" key="4">
    <source>
        <dbReference type="EMBL" id="QOV46041.1"/>
    </source>
</evidence>
<dbReference type="Gene3D" id="2.60.60.30">
    <property type="entry name" value="sav2460 like domains"/>
    <property type="match status" value="1"/>
</dbReference>
<dbReference type="CDD" id="cd06974">
    <property type="entry name" value="TerD_like"/>
    <property type="match status" value="1"/>
</dbReference>
<evidence type="ECO:0000256" key="1">
    <source>
        <dbReference type="ARBA" id="ARBA00008775"/>
    </source>
</evidence>